<evidence type="ECO:0000256" key="1">
    <source>
        <dbReference type="ARBA" id="ARBA00004377"/>
    </source>
</evidence>
<dbReference type="NCBIfam" id="TIGR01710">
    <property type="entry name" value="typeII_sec_gspG"/>
    <property type="match status" value="1"/>
</dbReference>
<evidence type="ECO:0000256" key="3">
    <source>
        <dbReference type="ARBA" id="ARBA00020042"/>
    </source>
</evidence>
<dbReference type="AlphaFoldDB" id="A0A7W4LKY9"/>
<proteinExistence type="inferred from homology"/>
<dbReference type="EMBL" id="JACJUD010000002">
    <property type="protein sequence ID" value="MBB2495035.1"/>
    <property type="molecule type" value="Genomic_DNA"/>
</dbReference>
<feature type="domain" description="Type II secretion system protein GspG C-terminal" evidence="14">
    <location>
        <begin position="77"/>
        <end position="186"/>
    </location>
</feature>
<dbReference type="Proteomes" id="UP000542720">
    <property type="component" value="Unassembled WGS sequence"/>
</dbReference>
<keyword evidence="9" id="KW-0653">Protein transport</keyword>
<dbReference type="FunFam" id="3.30.700.10:FF:000001">
    <property type="entry name" value="General secretion pathway protein G"/>
    <property type="match status" value="1"/>
</dbReference>
<keyword evidence="11 13" id="KW-0472">Membrane</keyword>
<dbReference type="Gene3D" id="3.30.700.10">
    <property type="entry name" value="Glycoprotein, Type 4 Pilin"/>
    <property type="match status" value="1"/>
</dbReference>
<comment type="subcellular location">
    <subcellularLocation>
        <location evidence="1">Cell inner membrane</location>
        <topology evidence="1">Single-pass membrane protein</topology>
    </subcellularLocation>
</comment>
<reference evidence="15 16" key="1">
    <citation type="submission" date="2020-08" db="EMBL/GenBank/DDBJ databases">
        <authorList>
            <person name="Kim C.M."/>
        </authorList>
    </citation>
    <scope>NUCLEOTIDE SEQUENCE [LARGE SCALE GENOMIC DNA]</scope>
    <source>
        <strain evidence="15 16">UL070</strain>
    </source>
</reference>
<dbReference type="InterPro" id="IPR000983">
    <property type="entry name" value="Bac_GSPG_pilin"/>
</dbReference>
<dbReference type="PRINTS" id="PR00813">
    <property type="entry name" value="BCTERIALGSPG"/>
</dbReference>
<dbReference type="Pfam" id="PF08334">
    <property type="entry name" value="T2SSG"/>
    <property type="match status" value="1"/>
</dbReference>
<evidence type="ECO:0000256" key="12">
    <source>
        <dbReference type="ARBA" id="ARBA00078005"/>
    </source>
</evidence>
<evidence type="ECO:0000313" key="16">
    <source>
        <dbReference type="Proteomes" id="UP000542720"/>
    </source>
</evidence>
<comment type="similarity">
    <text evidence="2">Belongs to the GSP G family.</text>
</comment>
<keyword evidence="5" id="KW-1003">Cell membrane</keyword>
<dbReference type="GO" id="GO:0015627">
    <property type="term" value="C:type II protein secretion system complex"/>
    <property type="evidence" value="ECO:0007669"/>
    <property type="project" value="InterPro"/>
</dbReference>
<sequence length="188" mass="20214">MNNYRLCENVASAGEARRNLAKKRSLQVVNEHSEPGFNDASPSAAVVARSGQQGFTLIEIMVVVVILGILAALVVPQVMGRPDQAKVTVAQNDIRAIGAALDMYKLDNQNYPSTQQGLEALVKKPTGTPPVKNWNPEGYLKKLPVDPWGNTYLYLAPGTHGKIDLYSLGADGQEGGDGNNADIGNWDL</sequence>
<dbReference type="PANTHER" id="PTHR30093">
    <property type="entry name" value="GENERAL SECRETION PATHWAY PROTEIN G"/>
    <property type="match status" value="1"/>
</dbReference>
<dbReference type="InterPro" id="IPR045584">
    <property type="entry name" value="Pilin-like"/>
</dbReference>
<keyword evidence="10 13" id="KW-1133">Transmembrane helix</keyword>
<evidence type="ECO:0000256" key="6">
    <source>
        <dbReference type="ARBA" id="ARBA00022481"/>
    </source>
</evidence>
<dbReference type="PROSITE" id="PS00409">
    <property type="entry name" value="PROKAR_NTER_METHYL"/>
    <property type="match status" value="1"/>
</dbReference>
<evidence type="ECO:0000313" key="15">
    <source>
        <dbReference type="EMBL" id="MBB2495035.1"/>
    </source>
</evidence>
<dbReference type="SUPFAM" id="SSF54523">
    <property type="entry name" value="Pili subunits"/>
    <property type="match status" value="1"/>
</dbReference>
<dbReference type="InterPro" id="IPR012902">
    <property type="entry name" value="N_methyl_site"/>
</dbReference>
<dbReference type="InterPro" id="IPR010054">
    <property type="entry name" value="Type2_sec_GspG"/>
</dbReference>
<evidence type="ECO:0000256" key="5">
    <source>
        <dbReference type="ARBA" id="ARBA00022475"/>
    </source>
</evidence>
<evidence type="ECO:0000256" key="10">
    <source>
        <dbReference type="ARBA" id="ARBA00022989"/>
    </source>
</evidence>
<keyword evidence="16" id="KW-1185">Reference proteome</keyword>
<evidence type="ECO:0000256" key="11">
    <source>
        <dbReference type="ARBA" id="ARBA00023136"/>
    </source>
</evidence>
<keyword evidence="8 13" id="KW-0812">Transmembrane</keyword>
<dbReference type="GO" id="GO:0015628">
    <property type="term" value="P:protein secretion by the type II secretion system"/>
    <property type="evidence" value="ECO:0007669"/>
    <property type="project" value="InterPro"/>
</dbReference>
<evidence type="ECO:0000256" key="9">
    <source>
        <dbReference type="ARBA" id="ARBA00022927"/>
    </source>
</evidence>
<evidence type="ECO:0000256" key="7">
    <source>
        <dbReference type="ARBA" id="ARBA00022519"/>
    </source>
</evidence>
<comment type="caution">
    <text evidence="15">The sequence shown here is derived from an EMBL/GenBank/DDBJ whole genome shotgun (WGS) entry which is preliminary data.</text>
</comment>
<evidence type="ECO:0000256" key="4">
    <source>
        <dbReference type="ARBA" id="ARBA00022448"/>
    </source>
</evidence>
<keyword evidence="6" id="KW-0488">Methylation</keyword>
<keyword evidence="7" id="KW-0997">Cell inner membrane</keyword>
<feature type="transmembrane region" description="Helical" evidence="13">
    <location>
        <begin position="55"/>
        <end position="75"/>
    </location>
</feature>
<protein>
    <recommendedName>
        <fullName evidence="3">Type II secretion system core protein G</fullName>
    </recommendedName>
    <alternativeName>
        <fullName evidence="12">General secretion pathway protein G</fullName>
    </alternativeName>
</protein>
<accession>A0A7W4LKY9</accession>
<evidence type="ECO:0000256" key="2">
    <source>
        <dbReference type="ARBA" id="ARBA00009984"/>
    </source>
</evidence>
<dbReference type="InterPro" id="IPR013545">
    <property type="entry name" value="T2SS_protein-GspG_C"/>
</dbReference>
<dbReference type="NCBIfam" id="TIGR02532">
    <property type="entry name" value="IV_pilin_GFxxxE"/>
    <property type="match status" value="1"/>
</dbReference>
<evidence type="ECO:0000256" key="8">
    <source>
        <dbReference type="ARBA" id="ARBA00022692"/>
    </source>
</evidence>
<organism evidence="15 16">
    <name type="scientific">Aquipseudomonas ullengensis</name>
    <dbReference type="NCBI Taxonomy" id="2759166"/>
    <lineage>
        <taxon>Bacteria</taxon>
        <taxon>Pseudomonadati</taxon>
        <taxon>Pseudomonadota</taxon>
        <taxon>Gammaproteobacteria</taxon>
        <taxon>Pseudomonadales</taxon>
        <taxon>Pseudomonadaceae</taxon>
        <taxon>Aquipseudomonas</taxon>
    </lineage>
</organism>
<evidence type="ECO:0000256" key="13">
    <source>
        <dbReference type="SAM" id="Phobius"/>
    </source>
</evidence>
<dbReference type="PANTHER" id="PTHR30093:SF44">
    <property type="entry name" value="TYPE II SECRETION SYSTEM CORE PROTEIN G"/>
    <property type="match status" value="1"/>
</dbReference>
<dbReference type="GO" id="GO:0005886">
    <property type="term" value="C:plasma membrane"/>
    <property type="evidence" value="ECO:0007669"/>
    <property type="project" value="UniProtKB-SubCell"/>
</dbReference>
<name>A0A7W4LKY9_9GAMM</name>
<gene>
    <name evidence="15" type="primary">gspG</name>
    <name evidence="15" type="ORF">H3H51_08385</name>
</gene>
<dbReference type="Pfam" id="PF07963">
    <property type="entry name" value="N_methyl"/>
    <property type="match status" value="1"/>
</dbReference>
<keyword evidence="4" id="KW-0813">Transport</keyword>
<evidence type="ECO:0000259" key="14">
    <source>
        <dbReference type="Pfam" id="PF08334"/>
    </source>
</evidence>